<dbReference type="NCBIfam" id="TIGR03960">
    <property type="entry name" value="rSAM_fuse_unch"/>
    <property type="match status" value="1"/>
</dbReference>
<feature type="domain" description="Radical SAM core" evidence="1">
    <location>
        <begin position="275"/>
        <end position="511"/>
    </location>
</feature>
<organism evidence="2 3">
    <name type="scientific">Enhygromyxa salina</name>
    <dbReference type="NCBI Taxonomy" id="215803"/>
    <lineage>
        <taxon>Bacteria</taxon>
        <taxon>Pseudomonadati</taxon>
        <taxon>Myxococcota</taxon>
        <taxon>Polyangia</taxon>
        <taxon>Nannocystales</taxon>
        <taxon>Nannocystaceae</taxon>
        <taxon>Enhygromyxa</taxon>
    </lineage>
</organism>
<comment type="caution">
    <text evidence="2">The sequence shown here is derived from an EMBL/GenBank/DDBJ whole genome shotgun (WGS) entry which is preliminary data.</text>
</comment>
<dbReference type="EC" id="2.-.-.-" evidence="2"/>
<dbReference type="NCBIfam" id="TIGR03936">
    <property type="entry name" value="sam_1_link_chp"/>
    <property type="match status" value="1"/>
</dbReference>
<reference evidence="2 3" key="1">
    <citation type="submission" date="2018-03" db="EMBL/GenBank/DDBJ databases">
        <title>Draft Genome Sequences of the Obligatory Marine Myxobacteria Enhygromyxa salina SWB005.</title>
        <authorList>
            <person name="Poehlein A."/>
            <person name="Moghaddam J.A."/>
            <person name="Harms H."/>
            <person name="Alanjari M."/>
            <person name="Koenig G.M."/>
            <person name="Daniel R."/>
            <person name="Schaeberle T.F."/>
        </authorList>
    </citation>
    <scope>NUCLEOTIDE SEQUENCE [LARGE SCALE GENOMIC DNA]</scope>
    <source>
        <strain evidence="2 3">SWB005</strain>
    </source>
</reference>
<dbReference type="InterPro" id="IPR006638">
    <property type="entry name" value="Elp3/MiaA/NifB-like_rSAM"/>
</dbReference>
<dbReference type="InterPro" id="IPR023862">
    <property type="entry name" value="CHP03960_rSAM"/>
</dbReference>
<dbReference type="PROSITE" id="PS51918">
    <property type="entry name" value="RADICAL_SAM"/>
    <property type="match status" value="1"/>
</dbReference>
<keyword evidence="2" id="KW-0687">Ribonucleoprotein</keyword>
<dbReference type="Pfam" id="PF10105">
    <property type="entry name" value="DUF2344"/>
    <property type="match status" value="1"/>
</dbReference>
<dbReference type="CDD" id="cd01335">
    <property type="entry name" value="Radical_SAM"/>
    <property type="match status" value="1"/>
</dbReference>
<dbReference type="GO" id="GO:0016740">
    <property type="term" value="F:transferase activity"/>
    <property type="evidence" value="ECO:0007669"/>
    <property type="project" value="UniProtKB-KW"/>
</dbReference>
<dbReference type="Pfam" id="PF04055">
    <property type="entry name" value="Radical_SAM"/>
    <property type="match status" value="1"/>
</dbReference>
<dbReference type="PANTHER" id="PTHR42731">
    <property type="entry name" value="SLL1084 PROTEIN"/>
    <property type="match status" value="1"/>
</dbReference>
<accession>A0A2S9XH34</accession>
<dbReference type="SUPFAM" id="SSF102114">
    <property type="entry name" value="Radical SAM enzymes"/>
    <property type="match status" value="1"/>
</dbReference>
<evidence type="ECO:0000313" key="3">
    <source>
        <dbReference type="Proteomes" id="UP000237968"/>
    </source>
</evidence>
<dbReference type="AlphaFoldDB" id="A0A2S9XH34"/>
<dbReference type="InterPro" id="IPR045784">
    <property type="entry name" value="Radical_SAM_N2"/>
</dbReference>
<protein>
    <submittedName>
        <fullName evidence="2">Ribosomal protein S12 methylthiotransferase RimO</fullName>
        <ecNumber evidence="2">2.-.-.-</ecNumber>
    </submittedName>
</protein>
<evidence type="ECO:0000313" key="2">
    <source>
        <dbReference type="EMBL" id="PRP92173.1"/>
    </source>
</evidence>
<dbReference type="InterPro" id="IPR023404">
    <property type="entry name" value="rSAM_horseshoe"/>
</dbReference>
<keyword evidence="2" id="KW-0808">Transferase</keyword>
<keyword evidence="3" id="KW-1185">Reference proteome</keyword>
<dbReference type="EMBL" id="PVNK01000221">
    <property type="protein sequence ID" value="PRP92173.1"/>
    <property type="molecule type" value="Genomic_DNA"/>
</dbReference>
<name>A0A2S9XH34_9BACT</name>
<dbReference type="PANTHER" id="PTHR42731:SF1">
    <property type="entry name" value="RADICAL SAM DOMAIN PROTEIN"/>
    <property type="match status" value="1"/>
</dbReference>
<dbReference type="InterPro" id="IPR058240">
    <property type="entry name" value="rSAM_sf"/>
</dbReference>
<dbReference type="Pfam" id="PF19864">
    <property type="entry name" value="Radical_SAM_N2"/>
    <property type="match status" value="1"/>
</dbReference>
<dbReference type="Gene3D" id="3.80.30.20">
    <property type="entry name" value="tm_1862 like domain"/>
    <property type="match status" value="1"/>
</dbReference>
<dbReference type="InterPro" id="IPR018768">
    <property type="entry name" value="DUF2344"/>
</dbReference>
<keyword evidence="2" id="KW-0689">Ribosomal protein</keyword>
<sequence length="983" mass="109209">MASFVTTDPQSADALEAHPYAAFLARMQKPGRYLGGEEQAIVKSADDPKLRCRFVLAFPDLYEIGMSHLGTRIIYDLVNRAEDLCCERAFSPWRDMEAELRERELPLVSLETYTPLAQFDVVGVSLQYELSYSNVLLNLELGQIPLRSSARSDADPIVIAGGPTATHPEPLADFIDLFLVGEAEELLPELLRLIGRMRGEGRPRREILAAAAQLPGIYVPCFYEVAVEPRTQLQVVVGLSEAGRAAGAPASVERVFVRDLDEFKFPTRFPIPYAEAIFDRASVEITRGCTEGCRFCQAGMIYRPVRERKPEDIVEAVLEGTDLAGFNEASLTALSTADVSCIDPLIKALVPELAKRRVSLGIASLRAYGLNESMLDEIKKVGIDGLTFAPEAGTQRMRDVINKNVSDEDILASARRIFERGYERMKMYFIMGLPTETDEDVVGIIETGRKVREVARELELERIPQVTVSVSQHVPKPHTPFQWAAMDSMEDLETKVRLLRDMAKRAKLGIKTHNVRESWLECLFARGDRRLGDVLEAAYHAGARFDGWKECFSFEIWLDALEAHGIQPEHYTSTLPVGVPLPWSHLDMQLEPGFLEGEYRKALASRVSPPCGKPAGAKVHHTTIDAAEAERKRLVCYDCGVACDLGDMREERIVALRGLSRMAATREAEILDEEARAEQAATVDPADPSLVPLARLRGRMATSNLADDSAFKHNAEAPFSKVRLFFAKRGTIRFLSQLDLVRIIPRMFRRAGVEMGFSRGFSPQPRMSFGPALALGMGADEEVLDCDLLLERSAEDMAGLLDAAARQTIADELLERLREAAPPGMELLAARIVAPGEKKLGELVAGADFAVELAPEQLPGLGERVSGLLAAGDLQVTREQRIKKKRRGRRREVGTKTVTIDLDQRLLSAAVDSERGLLRFRLRTDIEGANARPRELAALLLGQPVEDHRMRRERLLARPEPESELIGLRELGVAWRAANRRNL</sequence>
<dbReference type="InterPro" id="IPR007197">
    <property type="entry name" value="rSAM"/>
</dbReference>
<dbReference type="SMART" id="SM00729">
    <property type="entry name" value="Elp3"/>
    <property type="match status" value="1"/>
</dbReference>
<dbReference type="GO" id="GO:0005840">
    <property type="term" value="C:ribosome"/>
    <property type="evidence" value="ECO:0007669"/>
    <property type="project" value="UniProtKB-KW"/>
</dbReference>
<proteinExistence type="predicted"/>
<dbReference type="SFLD" id="SFLDS00029">
    <property type="entry name" value="Radical_SAM"/>
    <property type="match status" value="1"/>
</dbReference>
<dbReference type="Proteomes" id="UP000237968">
    <property type="component" value="Unassembled WGS sequence"/>
</dbReference>
<gene>
    <name evidence="2" type="primary">rimO_2</name>
    <name evidence="2" type="ORF">ENSA5_51200</name>
</gene>
<dbReference type="OrthoDB" id="9806827at2"/>
<dbReference type="SFLD" id="SFLDG01082">
    <property type="entry name" value="B12-binding_domain_containing"/>
    <property type="match status" value="1"/>
</dbReference>
<dbReference type="GO" id="GO:0051536">
    <property type="term" value="F:iron-sulfur cluster binding"/>
    <property type="evidence" value="ECO:0007669"/>
    <property type="project" value="InterPro"/>
</dbReference>
<evidence type="ECO:0000259" key="1">
    <source>
        <dbReference type="PROSITE" id="PS51918"/>
    </source>
</evidence>